<dbReference type="EMBL" id="FNGH01000006">
    <property type="protein sequence ID" value="SDL71282.1"/>
    <property type="molecule type" value="Genomic_DNA"/>
</dbReference>
<keyword evidence="6" id="KW-1185">Reference proteome</keyword>
<dbReference type="Proteomes" id="UP000199107">
    <property type="component" value="Unassembled WGS sequence"/>
</dbReference>
<dbReference type="CDD" id="cd06558">
    <property type="entry name" value="crotonase-like"/>
    <property type="match status" value="1"/>
</dbReference>
<dbReference type="OrthoDB" id="9790967at2"/>
<dbReference type="PANTHER" id="PTHR43176:SF3">
    <property type="entry name" value="3-HYDROXYISOBUTYRYL-COA HYDROLASE, MITOCHONDRIAL"/>
    <property type="match status" value="1"/>
</dbReference>
<feature type="domain" description="Enoyl-CoA hydratase/isomerase" evidence="4">
    <location>
        <begin position="21"/>
        <end position="361"/>
    </location>
</feature>
<protein>
    <recommendedName>
        <fullName evidence="2">3-hydroxyisobutyryl-CoA hydrolase</fullName>
        <ecNumber evidence="2">3.1.2.4</ecNumber>
    </recommendedName>
</protein>
<reference evidence="6" key="1">
    <citation type="submission" date="2016-10" db="EMBL/GenBank/DDBJ databases">
        <authorList>
            <person name="Varghese N."/>
            <person name="Submissions S."/>
        </authorList>
    </citation>
    <scope>NUCLEOTIDE SEQUENCE [LARGE SCALE GENOMIC DNA]</scope>
    <source>
        <strain evidence="6">AAP</strain>
    </source>
</reference>
<evidence type="ECO:0000313" key="6">
    <source>
        <dbReference type="Proteomes" id="UP000199107"/>
    </source>
</evidence>
<gene>
    <name evidence="5" type="ORF">SAMN05192555_106170</name>
</gene>
<accession>A0A1G9MAH1</accession>
<sequence>MTTPSSPVRFSDWPTRDGRRIGVATLDAEASLNALTLSMIEALDQQLTAWQHDDSVVAVWLEGAGDRAFCAGGDIVALYRALQGDAQTARDYVVRYFSAEYALDYRLHTYPKPLLAWGDGIVMGGGMGLLAGARHRLVTERTRLAMPEISIGLYPDVGASWFLNRMPPGIGAYLALTGAQLNARDALDLGLADQLVPAQRREALIGALCRADYGPGSDALLNERAIHAALAEVADRNLAPPAQLWPWRDHIQRLTSAADAGQACAAILADPEQNDWLDANRRRLAEGCPLTAQLAWGMLQRHRHTSLAQALRDELSLSLRCCLEGDLAEGVRALLIDKDKRPQWSHAKVAAVPPAQIEAMLQSVWQGDDHPLAALGREKG</sequence>
<dbReference type="AlphaFoldDB" id="A0A1G9MAH1"/>
<proteinExistence type="predicted"/>
<dbReference type="GO" id="GO:0005829">
    <property type="term" value="C:cytosol"/>
    <property type="evidence" value="ECO:0007669"/>
    <property type="project" value="TreeGrafter"/>
</dbReference>
<dbReference type="GO" id="GO:0006574">
    <property type="term" value="P:L-valine catabolic process"/>
    <property type="evidence" value="ECO:0007669"/>
    <property type="project" value="TreeGrafter"/>
</dbReference>
<dbReference type="EC" id="3.1.2.4" evidence="2"/>
<organism evidence="5 6">
    <name type="scientific">Franzmannia pantelleriensis</name>
    <dbReference type="NCBI Taxonomy" id="48727"/>
    <lineage>
        <taxon>Bacteria</taxon>
        <taxon>Pseudomonadati</taxon>
        <taxon>Pseudomonadota</taxon>
        <taxon>Gammaproteobacteria</taxon>
        <taxon>Oceanospirillales</taxon>
        <taxon>Halomonadaceae</taxon>
        <taxon>Franzmannia</taxon>
    </lineage>
</organism>
<name>A0A1G9MAH1_9GAMM</name>
<dbReference type="InterPro" id="IPR045004">
    <property type="entry name" value="ECH_dom"/>
</dbReference>
<keyword evidence="3" id="KW-0378">Hydrolase</keyword>
<dbReference type="RefSeq" id="WP_089658255.1">
    <property type="nucleotide sequence ID" value="NZ_FNGH01000006.1"/>
</dbReference>
<dbReference type="STRING" id="48727.SAMN05192555_106170"/>
<dbReference type="Pfam" id="PF16113">
    <property type="entry name" value="ECH_2"/>
    <property type="match status" value="1"/>
</dbReference>
<dbReference type="Gene3D" id="3.90.226.10">
    <property type="entry name" value="2-enoyl-CoA Hydratase, Chain A, domain 1"/>
    <property type="match status" value="1"/>
</dbReference>
<evidence type="ECO:0000256" key="1">
    <source>
        <dbReference type="ARBA" id="ARBA00001709"/>
    </source>
</evidence>
<comment type="catalytic activity">
    <reaction evidence="1">
        <text>3-hydroxy-2-methylpropanoyl-CoA + H2O = 3-hydroxy-2-methylpropanoate + CoA + H(+)</text>
        <dbReference type="Rhea" id="RHEA:20888"/>
        <dbReference type="ChEBI" id="CHEBI:11805"/>
        <dbReference type="ChEBI" id="CHEBI:15377"/>
        <dbReference type="ChEBI" id="CHEBI:15378"/>
        <dbReference type="ChEBI" id="CHEBI:57287"/>
        <dbReference type="ChEBI" id="CHEBI:57340"/>
        <dbReference type="EC" id="3.1.2.4"/>
    </reaction>
</comment>
<evidence type="ECO:0000313" key="5">
    <source>
        <dbReference type="EMBL" id="SDL71282.1"/>
    </source>
</evidence>
<evidence type="ECO:0000256" key="2">
    <source>
        <dbReference type="ARBA" id="ARBA00011915"/>
    </source>
</evidence>
<dbReference type="InterPro" id="IPR032259">
    <property type="entry name" value="HIBYL-CoA-H"/>
</dbReference>
<dbReference type="NCBIfam" id="NF004127">
    <property type="entry name" value="PRK05617.1"/>
    <property type="match status" value="1"/>
</dbReference>
<dbReference type="SUPFAM" id="SSF52096">
    <property type="entry name" value="ClpP/crotonase"/>
    <property type="match status" value="1"/>
</dbReference>
<evidence type="ECO:0000256" key="3">
    <source>
        <dbReference type="ARBA" id="ARBA00022801"/>
    </source>
</evidence>
<evidence type="ECO:0000259" key="4">
    <source>
        <dbReference type="Pfam" id="PF16113"/>
    </source>
</evidence>
<dbReference type="GO" id="GO:0003860">
    <property type="term" value="F:3-hydroxyisobutyryl-CoA hydrolase activity"/>
    <property type="evidence" value="ECO:0007669"/>
    <property type="project" value="UniProtKB-EC"/>
</dbReference>
<dbReference type="InterPro" id="IPR029045">
    <property type="entry name" value="ClpP/crotonase-like_dom_sf"/>
</dbReference>
<dbReference type="PANTHER" id="PTHR43176">
    <property type="entry name" value="3-HYDROXYISOBUTYRYL-COA HYDROLASE-RELATED"/>
    <property type="match status" value="1"/>
</dbReference>